<reference evidence="2" key="2">
    <citation type="submission" date="2021-09" db="EMBL/GenBank/DDBJ databases">
        <authorList>
            <person name="Gilroy R."/>
        </authorList>
    </citation>
    <scope>NUCLEOTIDE SEQUENCE</scope>
    <source>
        <strain evidence="2">CHK160-4876</strain>
    </source>
</reference>
<protein>
    <submittedName>
        <fullName evidence="2">YpiB family protein</fullName>
    </submittedName>
</protein>
<name>A0A921NDG4_9BACL</name>
<dbReference type="InterPro" id="IPR027393">
    <property type="entry name" value="Virus_scaffolding_prot_C"/>
</dbReference>
<dbReference type="InterPro" id="IPR038091">
    <property type="entry name" value="UPF0302_N_sf"/>
</dbReference>
<dbReference type="AlphaFoldDB" id="A0A921NDG4"/>
<dbReference type="Pfam" id="PF08858">
    <property type="entry name" value="IDEAL"/>
    <property type="match status" value="1"/>
</dbReference>
<dbReference type="EMBL" id="DYTV01000123">
    <property type="protein sequence ID" value="HJH11835.1"/>
    <property type="molecule type" value="Genomic_DNA"/>
</dbReference>
<dbReference type="Proteomes" id="UP000700212">
    <property type="component" value="Unassembled WGS sequence"/>
</dbReference>
<dbReference type="OrthoDB" id="2155814at2"/>
<dbReference type="Pfam" id="PF08864">
    <property type="entry name" value="UPF0302"/>
    <property type="match status" value="1"/>
</dbReference>
<evidence type="ECO:0000259" key="1">
    <source>
        <dbReference type="SMART" id="SM00914"/>
    </source>
</evidence>
<evidence type="ECO:0000313" key="2">
    <source>
        <dbReference type="EMBL" id="HJH11835.1"/>
    </source>
</evidence>
<organism evidence="2 3">
    <name type="scientific">Metalysinibacillus jejuensis</name>
    <dbReference type="NCBI Taxonomy" id="914327"/>
    <lineage>
        <taxon>Bacteria</taxon>
        <taxon>Bacillati</taxon>
        <taxon>Bacillota</taxon>
        <taxon>Bacilli</taxon>
        <taxon>Bacillales</taxon>
        <taxon>Caryophanaceae</taxon>
        <taxon>Metalysinibacillus</taxon>
    </lineage>
</organism>
<dbReference type="SMART" id="SM00914">
    <property type="entry name" value="IDEAL"/>
    <property type="match status" value="1"/>
</dbReference>
<reference evidence="2" key="1">
    <citation type="journal article" date="2021" name="PeerJ">
        <title>Extensive microbial diversity within the chicken gut microbiome revealed by metagenomics and culture.</title>
        <authorList>
            <person name="Gilroy R."/>
            <person name="Ravi A."/>
            <person name="Getino M."/>
            <person name="Pursley I."/>
            <person name="Horton D.L."/>
            <person name="Alikhan N.F."/>
            <person name="Baker D."/>
            <person name="Gharbi K."/>
            <person name="Hall N."/>
            <person name="Watson M."/>
            <person name="Adriaenssens E.M."/>
            <person name="Foster-Nyarko E."/>
            <person name="Jarju S."/>
            <person name="Secka A."/>
            <person name="Antonio M."/>
            <person name="Oren A."/>
            <person name="Chaudhuri R.R."/>
            <person name="La Ragione R."/>
            <person name="Hildebrand F."/>
            <person name="Pallen M.J."/>
        </authorList>
    </citation>
    <scope>NUCLEOTIDE SEQUENCE</scope>
    <source>
        <strain evidence="2">CHK160-4876</strain>
    </source>
</reference>
<dbReference type="Gene3D" id="3.40.1530.30">
    <property type="entry name" value="Uncharacterised family UPF0302, N-terminal domain"/>
    <property type="match status" value="1"/>
</dbReference>
<sequence length="173" mass="20146">MNLSISVEDKRQFITWFLAHHDIKTRESVWLLNYLISNDKILDRVHFVERAHYCPRAIIIATEELVDFQYYTGGLHIQDAEKAFHDVRLHDGAIYMEIKMPQAMTNPYYVAVLETHHYGPEEPKKHYGAAEEAAALALDYSVKQLLVALDEALDHGDKERFLQLSKQYEQLKS</sequence>
<gene>
    <name evidence="2" type="ORF">K8V30_09160</name>
</gene>
<feature type="domain" description="IDEAL" evidence="1">
    <location>
        <begin position="137"/>
        <end position="168"/>
    </location>
</feature>
<dbReference type="InterPro" id="IPR014957">
    <property type="entry name" value="IDEAL_dom"/>
</dbReference>
<dbReference type="RefSeq" id="WP_108306735.1">
    <property type="nucleotide sequence ID" value="NZ_QAFW01000011.1"/>
</dbReference>
<evidence type="ECO:0000313" key="3">
    <source>
        <dbReference type="Proteomes" id="UP000700212"/>
    </source>
</evidence>
<dbReference type="PIRSF" id="PIRSF007165">
    <property type="entry name" value="UCP007165"/>
    <property type="match status" value="1"/>
</dbReference>
<comment type="caution">
    <text evidence="2">The sequence shown here is derived from an EMBL/GenBank/DDBJ whole genome shotgun (WGS) entry which is preliminary data.</text>
</comment>
<dbReference type="InterPro" id="IPR014963">
    <property type="entry name" value="UPF0302_N"/>
</dbReference>
<proteinExistence type="predicted"/>
<dbReference type="InterPro" id="IPR011188">
    <property type="entry name" value="UPF0302"/>
</dbReference>
<accession>A0A921NDG4</accession>
<dbReference type="Gene3D" id="4.10.810.10">
    <property type="entry name" value="Virus Scaffolding Protein, Chain A"/>
    <property type="match status" value="1"/>
</dbReference>